<feature type="domain" description="Pyridoxamine 5'-phosphate oxidase Alr4036 family FMN-binding" evidence="2">
    <location>
        <begin position="19"/>
        <end position="102"/>
    </location>
</feature>
<keyword evidence="4" id="KW-1185">Reference proteome</keyword>
<dbReference type="Proteomes" id="UP000553766">
    <property type="component" value="Unassembled WGS sequence"/>
</dbReference>
<dbReference type="GO" id="GO:0010181">
    <property type="term" value="F:FMN binding"/>
    <property type="evidence" value="ECO:0007669"/>
    <property type="project" value="InterPro"/>
</dbReference>
<dbReference type="Gene3D" id="2.30.110.10">
    <property type="entry name" value="Electron Transport, Fmn-binding Protein, Chain A"/>
    <property type="match status" value="1"/>
</dbReference>
<accession>A0A840WXJ4</accession>
<dbReference type="EMBL" id="JACIJS010000003">
    <property type="protein sequence ID" value="MBB5515084.1"/>
    <property type="molecule type" value="Genomic_DNA"/>
</dbReference>
<evidence type="ECO:0000259" key="2">
    <source>
        <dbReference type="Pfam" id="PF12766"/>
    </source>
</evidence>
<comment type="caution">
    <text evidence="3">The sequence shown here is derived from an EMBL/GenBank/DDBJ whole genome shotgun (WGS) entry which is preliminary data.</text>
</comment>
<evidence type="ECO:0000313" key="3">
    <source>
        <dbReference type="EMBL" id="MBB5515084.1"/>
    </source>
</evidence>
<evidence type="ECO:0000313" key="4">
    <source>
        <dbReference type="Proteomes" id="UP000553766"/>
    </source>
</evidence>
<dbReference type="RefSeq" id="WP_184009345.1">
    <property type="nucleotide sequence ID" value="NZ_JACIJS010000003.1"/>
</dbReference>
<sequence length="183" mass="19901">MSDWYTTPDGTLDQVWTLLARGTKDRHAATRHPTLATCGPDGPEQRTLVLRGVDRALGTVDLHTDLRTPKVSQITDDPRVSLHIWDARAHLQIRLKGMASVLTGADVAQFWDRVPDPSRGAYGATPAPGTPLAADTQPEGQDQAAFAVLRVTLTSLDSLHLGRDHHRRFAFSAPDWSGTAIAP</sequence>
<proteinExistence type="predicted"/>
<protein>
    <recommendedName>
        <fullName evidence="2">Pyridoxamine 5'-phosphate oxidase Alr4036 family FMN-binding domain-containing protein</fullName>
    </recommendedName>
</protein>
<dbReference type="InterPro" id="IPR024624">
    <property type="entry name" value="Pyridox_Oxase_Alr4036_FMN-bd"/>
</dbReference>
<name>A0A840WXJ4_9RHOB</name>
<evidence type="ECO:0000256" key="1">
    <source>
        <dbReference type="SAM" id="MobiDB-lite"/>
    </source>
</evidence>
<dbReference type="SUPFAM" id="SSF50475">
    <property type="entry name" value="FMN-binding split barrel"/>
    <property type="match status" value="1"/>
</dbReference>
<gene>
    <name evidence="3" type="ORF">FHS89_001094</name>
</gene>
<reference evidence="3 4" key="1">
    <citation type="submission" date="2020-08" db="EMBL/GenBank/DDBJ databases">
        <title>Genomic Encyclopedia of Type Strains, Phase IV (KMG-IV): sequencing the most valuable type-strain genomes for metagenomic binning, comparative biology and taxonomic classification.</title>
        <authorList>
            <person name="Goeker M."/>
        </authorList>
    </citation>
    <scope>NUCLEOTIDE SEQUENCE [LARGE SCALE GENOMIC DNA]</scope>
    <source>
        <strain evidence="3 4">DSM 103377</strain>
    </source>
</reference>
<dbReference type="AlphaFoldDB" id="A0A840WXJ4"/>
<organism evidence="3 4">
    <name type="scientific">Rubricella aquisinus</name>
    <dbReference type="NCBI Taxonomy" id="2028108"/>
    <lineage>
        <taxon>Bacteria</taxon>
        <taxon>Pseudomonadati</taxon>
        <taxon>Pseudomonadota</taxon>
        <taxon>Alphaproteobacteria</taxon>
        <taxon>Rhodobacterales</taxon>
        <taxon>Paracoccaceae</taxon>
        <taxon>Rubricella</taxon>
    </lineage>
</organism>
<feature type="compositionally biased region" description="Low complexity" evidence="1">
    <location>
        <begin position="120"/>
        <end position="136"/>
    </location>
</feature>
<dbReference type="Pfam" id="PF12766">
    <property type="entry name" value="Pyridox_oxase_2"/>
    <property type="match status" value="1"/>
</dbReference>
<dbReference type="InterPro" id="IPR012349">
    <property type="entry name" value="Split_barrel_FMN-bd"/>
</dbReference>
<feature type="region of interest" description="Disordered" evidence="1">
    <location>
        <begin position="119"/>
        <end position="138"/>
    </location>
</feature>